<evidence type="ECO:0000313" key="1">
    <source>
        <dbReference type="EMBL" id="MBM2619574.1"/>
    </source>
</evidence>
<evidence type="ECO:0000313" key="2">
    <source>
        <dbReference type="Proteomes" id="UP000632138"/>
    </source>
</evidence>
<proteinExistence type="predicted"/>
<accession>A0ABS2AI97</accession>
<dbReference type="Proteomes" id="UP000632138">
    <property type="component" value="Unassembled WGS sequence"/>
</dbReference>
<keyword evidence="2" id="KW-1185">Reference proteome</keyword>
<protein>
    <submittedName>
        <fullName evidence="1">Uncharacterized protein</fullName>
    </submittedName>
</protein>
<dbReference type="EMBL" id="JAENHP010000011">
    <property type="protein sequence ID" value="MBM2619574.1"/>
    <property type="molecule type" value="Genomic_DNA"/>
</dbReference>
<gene>
    <name evidence="1" type="ORF">JIG36_28925</name>
</gene>
<organism evidence="1 2">
    <name type="scientific">Paractinoplanes ovalisporus</name>
    <dbReference type="NCBI Taxonomy" id="2810368"/>
    <lineage>
        <taxon>Bacteria</taxon>
        <taxon>Bacillati</taxon>
        <taxon>Actinomycetota</taxon>
        <taxon>Actinomycetes</taxon>
        <taxon>Micromonosporales</taxon>
        <taxon>Micromonosporaceae</taxon>
        <taxon>Paractinoplanes</taxon>
    </lineage>
</organism>
<reference evidence="1 2" key="1">
    <citation type="submission" date="2021-01" db="EMBL/GenBank/DDBJ databases">
        <title>Actinoplanes sp. nov. LDG1-06 isolated from lichen.</title>
        <authorList>
            <person name="Saeng-In P."/>
            <person name="Phongsopitanun W."/>
            <person name="Kanchanasin P."/>
            <person name="Yuki M."/>
            <person name="Kudo T."/>
            <person name="Ohkuma M."/>
            <person name="Tanasupawat S."/>
        </authorList>
    </citation>
    <scope>NUCLEOTIDE SEQUENCE [LARGE SCALE GENOMIC DNA]</scope>
    <source>
        <strain evidence="1 2">LDG1-06</strain>
    </source>
</reference>
<name>A0ABS2AI97_9ACTN</name>
<dbReference type="RefSeq" id="WP_203379566.1">
    <property type="nucleotide sequence ID" value="NZ_JAENHP010000011.1"/>
</dbReference>
<comment type="caution">
    <text evidence="1">The sequence shown here is derived from an EMBL/GenBank/DDBJ whole genome shotgun (WGS) entry which is preliminary data.</text>
</comment>
<sequence>MADGIESNVVAAPDQYKFVVEPQPDAAADIIDFGELVQVVERLRIVGYDPAGALAGAVGASALLSSPAYVPDVWSGGSGTVHRQVGSYLAEVMRQAAERSDTA</sequence>